<reference evidence="1 2" key="1">
    <citation type="submission" date="2018-06" db="EMBL/GenBank/DDBJ databases">
        <authorList>
            <consortium name="Pathogen Informatics"/>
            <person name="Doyle S."/>
        </authorList>
    </citation>
    <scope>NUCLEOTIDE SEQUENCE [LARGE SCALE GENOMIC DNA]</scope>
    <source>
        <strain evidence="1 2">NCTC10994</strain>
    </source>
</reference>
<dbReference type="Proteomes" id="UP000249091">
    <property type="component" value="Chromosome 1"/>
</dbReference>
<evidence type="ECO:0000313" key="2">
    <source>
        <dbReference type="Proteomes" id="UP000249091"/>
    </source>
</evidence>
<dbReference type="AlphaFoldDB" id="A0A2X4XB62"/>
<dbReference type="EMBL" id="LS483468">
    <property type="protein sequence ID" value="SQI33794.1"/>
    <property type="molecule type" value="Genomic_DNA"/>
</dbReference>
<protein>
    <submittedName>
        <fullName evidence="1">Uncharacterized protein</fullName>
    </submittedName>
</protein>
<dbReference type="KEGG" id="rcr:NCTC10994_02648"/>
<keyword evidence="2" id="KW-1185">Reference proteome</keyword>
<accession>A0A2X4XB62</accession>
<organism evidence="1 2">
    <name type="scientific">Rhodococcus coprophilus</name>
    <dbReference type="NCBI Taxonomy" id="38310"/>
    <lineage>
        <taxon>Bacteria</taxon>
        <taxon>Bacillati</taxon>
        <taxon>Actinomycetota</taxon>
        <taxon>Actinomycetes</taxon>
        <taxon>Mycobacteriales</taxon>
        <taxon>Nocardiaceae</taxon>
        <taxon>Rhodococcus</taxon>
    </lineage>
</organism>
<sequence>MDSYSELRSAVADSGVHTTTMETLKRIQDAGRLGIHVRSAISRALASHGIGHLPAELPPNQDDEVRLYLLGTPIADVVSAVLTPSERGDAMLRSVGSSDAQEKLALIRDIVCGSHKEGI</sequence>
<name>A0A2X4XB62_9NOCA</name>
<evidence type="ECO:0000313" key="1">
    <source>
        <dbReference type="EMBL" id="SQI33794.1"/>
    </source>
</evidence>
<gene>
    <name evidence="1" type="ORF">NCTC10994_02648</name>
</gene>
<dbReference type="RefSeq" id="WP_072701071.1">
    <property type="nucleotide sequence ID" value="NZ_JAFBBL010000001.1"/>
</dbReference>
<proteinExistence type="predicted"/>